<dbReference type="InterPro" id="IPR036390">
    <property type="entry name" value="WH_DNA-bd_sf"/>
</dbReference>
<dbReference type="InterPro" id="IPR011711">
    <property type="entry name" value="GntR_C"/>
</dbReference>
<dbReference type="Pfam" id="PF00392">
    <property type="entry name" value="GntR"/>
    <property type="match status" value="1"/>
</dbReference>
<name>A0A4Q8AFK6_9MICC</name>
<dbReference type="Gene3D" id="1.10.10.10">
    <property type="entry name" value="Winged helix-like DNA-binding domain superfamily/Winged helix DNA-binding domain"/>
    <property type="match status" value="1"/>
</dbReference>
<accession>A0A4Q8AFK6</accession>
<evidence type="ECO:0000256" key="2">
    <source>
        <dbReference type="ARBA" id="ARBA00023125"/>
    </source>
</evidence>
<dbReference type="RefSeq" id="WP_102159820.1">
    <property type="nucleotide sequence ID" value="NZ_PGGT01000042.1"/>
</dbReference>
<keyword evidence="6" id="KW-1185">Reference proteome</keyword>
<evidence type="ECO:0000259" key="4">
    <source>
        <dbReference type="PROSITE" id="PS50949"/>
    </source>
</evidence>
<organism evidence="5 6">
    <name type="scientific">Zhihengliuella halotolerans</name>
    <dbReference type="NCBI Taxonomy" id="370736"/>
    <lineage>
        <taxon>Bacteria</taxon>
        <taxon>Bacillati</taxon>
        <taxon>Actinomycetota</taxon>
        <taxon>Actinomycetes</taxon>
        <taxon>Micrococcales</taxon>
        <taxon>Micrococcaceae</taxon>
        <taxon>Zhihengliuella</taxon>
    </lineage>
</organism>
<dbReference type="PRINTS" id="PR00035">
    <property type="entry name" value="HTHGNTR"/>
</dbReference>
<dbReference type="OrthoDB" id="4164516at2"/>
<dbReference type="InterPro" id="IPR008920">
    <property type="entry name" value="TF_FadR/GntR_C"/>
</dbReference>
<dbReference type="GO" id="GO:0003677">
    <property type="term" value="F:DNA binding"/>
    <property type="evidence" value="ECO:0007669"/>
    <property type="project" value="UniProtKB-KW"/>
</dbReference>
<keyword evidence="1" id="KW-0805">Transcription regulation</keyword>
<evidence type="ECO:0000313" key="5">
    <source>
        <dbReference type="EMBL" id="RZU63014.1"/>
    </source>
</evidence>
<dbReference type="Proteomes" id="UP000292685">
    <property type="component" value="Unassembled WGS sequence"/>
</dbReference>
<dbReference type="SUPFAM" id="SSF46785">
    <property type="entry name" value="Winged helix' DNA-binding domain"/>
    <property type="match status" value="1"/>
</dbReference>
<dbReference type="Pfam" id="PF07729">
    <property type="entry name" value="FCD"/>
    <property type="match status" value="1"/>
</dbReference>
<dbReference type="EMBL" id="SHLA01000001">
    <property type="protein sequence ID" value="RZU63014.1"/>
    <property type="molecule type" value="Genomic_DNA"/>
</dbReference>
<dbReference type="PANTHER" id="PTHR43537">
    <property type="entry name" value="TRANSCRIPTIONAL REGULATOR, GNTR FAMILY"/>
    <property type="match status" value="1"/>
</dbReference>
<sequence length="231" mass="25961">MAASLLRRRKLSELTGHAGRVDREAIFRTLRDEILAGVHPPGTALREVGLSERFGVSRTPVREALGRLQHEGLLERATRGLQVPQVDPQQVIQIYDLRVMLEEEAAGQAARNRGAADMMRLEALVDRDRGLSDPADLTRIKTNLEFHATVWAATHNRILEDLLERLSTHLVHTPHSTLSVEGRWEGSLDEHAALVQAIAEQRSDDAREIARHHMETARSLRLELLRKSALD</sequence>
<keyword evidence="2 5" id="KW-0238">DNA-binding</keyword>
<dbReference type="PANTHER" id="PTHR43537:SF51">
    <property type="entry name" value="HTH-TYPE TRANSCRIPTIONAL REGULATOR LGOR-RELATED"/>
    <property type="match status" value="1"/>
</dbReference>
<dbReference type="SMART" id="SM00345">
    <property type="entry name" value="HTH_GNTR"/>
    <property type="match status" value="1"/>
</dbReference>
<evidence type="ECO:0000256" key="3">
    <source>
        <dbReference type="ARBA" id="ARBA00023163"/>
    </source>
</evidence>
<keyword evidence="3" id="KW-0804">Transcription</keyword>
<gene>
    <name evidence="5" type="ORF">EV380_2620</name>
</gene>
<protein>
    <submittedName>
        <fullName evidence="5">DNA-binding GntR family transcriptional regulator</fullName>
    </submittedName>
</protein>
<evidence type="ECO:0000256" key="1">
    <source>
        <dbReference type="ARBA" id="ARBA00023015"/>
    </source>
</evidence>
<dbReference type="SUPFAM" id="SSF48008">
    <property type="entry name" value="GntR ligand-binding domain-like"/>
    <property type="match status" value="1"/>
</dbReference>
<dbReference type="GO" id="GO:0003700">
    <property type="term" value="F:DNA-binding transcription factor activity"/>
    <property type="evidence" value="ECO:0007669"/>
    <property type="project" value="InterPro"/>
</dbReference>
<proteinExistence type="predicted"/>
<dbReference type="AlphaFoldDB" id="A0A4Q8AFK6"/>
<feature type="domain" description="HTH gntR-type" evidence="4">
    <location>
        <begin position="20"/>
        <end position="86"/>
    </location>
</feature>
<dbReference type="InterPro" id="IPR036388">
    <property type="entry name" value="WH-like_DNA-bd_sf"/>
</dbReference>
<evidence type="ECO:0000313" key="6">
    <source>
        <dbReference type="Proteomes" id="UP000292685"/>
    </source>
</evidence>
<dbReference type="InterPro" id="IPR000524">
    <property type="entry name" value="Tscrpt_reg_HTH_GntR"/>
</dbReference>
<comment type="caution">
    <text evidence="5">The sequence shown here is derived from an EMBL/GenBank/DDBJ whole genome shotgun (WGS) entry which is preliminary data.</text>
</comment>
<dbReference type="PROSITE" id="PS50949">
    <property type="entry name" value="HTH_GNTR"/>
    <property type="match status" value="1"/>
</dbReference>
<dbReference type="SMART" id="SM00895">
    <property type="entry name" value="FCD"/>
    <property type="match status" value="1"/>
</dbReference>
<reference evidence="5 6" key="1">
    <citation type="submission" date="2019-02" db="EMBL/GenBank/DDBJ databases">
        <title>Sequencing the genomes of 1000 actinobacteria strains.</title>
        <authorList>
            <person name="Klenk H.-P."/>
        </authorList>
    </citation>
    <scope>NUCLEOTIDE SEQUENCE [LARGE SCALE GENOMIC DNA]</scope>
    <source>
        <strain evidence="5 6">DSM 17364</strain>
    </source>
</reference>
<dbReference type="Gene3D" id="1.20.120.530">
    <property type="entry name" value="GntR ligand-binding domain-like"/>
    <property type="match status" value="1"/>
</dbReference>
<dbReference type="CDD" id="cd07377">
    <property type="entry name" value="WHTH_GntR"/>
    <property type="match status" value="1"/>
</dbReference>